<feature type="domain" description="Helix-turn-helix" evidence="1">
    <location>
        <begin position="6"/>
        <end position="55"/>
    </location>
</feature>
<dbReference type="AlphaFoldDB" id="A0A1H7LJ40"/>
<name>A0A1H7LJ40_RUMAL</name>
<accession>A0A1H7LJ40</accession>
<protein>
    <submittedName>
        <fullName evidence="2">DNA binding domain-containing protein, excisionase family</fullName>
    </submittedName>
</protein>
<dbReference type="NCBIfam" id="TIGR01764">
    <property type="entry name" value="excise"/>
    <property type="match status" value="1"/>
</dbReference>
<dbReference type="Pfam" id="PF12728">
    <property type="entry name" value="HTH_17"/>
    <property type="match status" value="1"/>
</dbReference>
<dbReference type="GO" id="GO:0003677">
    <property type="term" value="F:DNA binding"/>
    <property type="evidence" value="ECO:0007669"/>
    <property type="project" value="InterPro"/>
</dbReference>
<gene>
    <name evidence="2" type="ORF">SAMN05216469_10950</name>
</gene>
<dbReference type="OrthoDB" id="1826879at2"/>
<dbReference type="InterPro" id="IPR041657">
    <property type="entry name" value="HTH_17"/>
</dbReference>
<dbReference type="RefSeq" id="WP_081350523.1">
    <property type="nucleotide sequence ID" value="NZ_FOAT01000009.1"/>
</dbReference>
<proteinExistence type="predicted"/>
<evidence type="ECO:0000259" key="1">
    <source>
        <dbReference type="Pfam" id="PF12728"/>
    </source>
</evidence>
<dbReference type="Proteomes" id="UP000186015">
    <property type="component" value="Unassembled WGS sequence"/>
</dbReference>
<dbReference type="EMBL" id="FOAT01000009">
    <property type="protein sequence ID" value="SEK98961.1"/>
    <property type="molecule type" value="Genomic_DNA"/>
</dbReference>
<dbReference type="InterPro" id="IPR010093">
    <property type="entry name" value="SinI_DNA-bd"/>
</dbReference>
<reference evidence="2 3" key="1">
    <citation type="submission" date="2016-10" db="EMBL/GenBank/DDBJ databases">
        <authorList>
            <person name="de Groot N.N."/>
        </authorList>
    </citation>
    <scope>NUCLEOTIDE SEQUENCE [LARGE SCALE GENOMIC DNA]</scope>
    <source>
        <strain evidence="2 3">KH2T6</strain>
    </source>
</reference>
<organism evidence="2 3">
    <name type="scientific">Ruminococcus albus</name>
    <dbReference type="NCBI Taxonomy" id="1264"/>
    <lineage>
        <taxon>Bacteria</taxon>
        <taxon>Bacillati</taxon>
        <taxon>Bacillota</taxon>
        <taxon>Clostridia</taxon>
        <taxon>Eubacteriales</taxon>
        <taxon>Oscillospiraceae</taxon>
        <taxon>Ruminococcus</taxon>
    </lineage>
</organism>
<sequence>MKTTDYLTIAEAAEILHVSKQKVYAIVKTGELKVIKLGPRSNRIAKSSLEEYIKDKTN</sequence>
<evidence type="ECO:0000313" key="3">
    <source>
        <dbReference type="Proteomes" id="UP000186015"/>
    </source>
</evidence>
<evidence type="ECO:0000313" key="2">
    <source>
        <dbReference type="EMBL" id="SEK98961.1"/>
    </source>
</evidence>